<reference evidence="1 2" key="1">
    <citation type="journal article" date="2013" name="Proc. Natl. Acad. Sci. U.S.A.">
        <title>Genome of an arbuscular mycorrhizal fungus provides insight into the oldest plant symbiosis.</title>
        <authorList>
            <person name="Tisserant E."/>
            <person name="Malbreil M."/>
            <person name="Kuo A."/>
            <person name="Kohler A."/>
            <person name="Symeonidi A."/>
            <person name="Balestrini R."/>
            <person name="Charron P."/>
            <person name="Duensing N."/>
            <person name="Frei Dit Frey N."/>
            <person name="Gianinazzi-Pearson V."/>
            <person name="Gilbert L.B."/>
            <person name="Handa Y."/>
            <person name="Herr J.R."/>
            <person name="Hijri M."/>
            <person name="Koul R."/>
            <person name="Kawaguchi M."/>
            <person name="Krajinski F."/>
            <person name="Lammers P.J."/>
            <person name="Masclaux F.G."/>
            <person name="Murat C."/>
            <person name="Morin E."/>
            <person name="Ndikumana S."/>
            <person name="Pagni M."/>
            <person name="Petitpierre D."/>
            <person name="Requena N."/>
            <person name="Rosikiewicz P."/>
            <person name="Riley R."/>
            <person name="Saito K."/>
            <person name="San Clemente H."/>
            <person name="Shapiro H."/>
            <person name="van Tuinen D."/>
            <person name="Becard G."/>
            <person name="Bonfante P."/>
            <person name="Paszkowski U."/>
            <person name="Shachar-Hill Y.Y."/>
            <person name="Tuskan G.A."/>
            <person name="Young P.W."/>
            <person name="Sanders I.R."/>
            <person name="Henrissat B."/>
            <person name="Rensing S.A."/>
            <person name="Grigoriev I.V."/>
            <person name="Corradi N."/>
            <person name="Roux C."/>
            <person name="Martin F."/>
        </authorList>
    </citation>
    <scope>NUCLEOTIDE SEQUENCE [LARGE SCALE GENOMIC DNA]</scope>
    <source>
        <strain evidence="1 2">DAOM 197198</strain>
    </source>
</reference>
<dbReference type="EMBL" id="AUPC02000245">
    <property type="protein sequence ID" value="POG64238.1"/>
    <property type="molecule type" value="Genomic_DNA"/>
</dbReference>
<dbReference type="AlphaFoldDB" id="A0A2P4PFR6"/>
<dbReference type="Proteomes" id="UP000018888">
    <property type="component" value="Unassembled WGS sequence"/>
</dbReference>
<organism evidence="1 2">
    <name type="scientific">Rhizophagus irregularis (strain DAOM 181602 / DAOM 197198 / MUCL 43194)</name>
    <name type="common">Arbuscular mycorrhizal fungus</name>
    <name type="synonym">Glomus intraradices</name>
    <dbReference type="NCBI Taxonomy" id="747089"/>
    <lineage>
        <taxon>Eukaryota</taxon>
        <taxon>Fungi</taxon>
        <taxon>Fungi incertae sedis</taxon>
        <taxon>Mucoromycota</taxon>
        <taxon>Glomeromycotina</taxon>
        <taxon>Glomeromycetes</taxon>
        <taxon>Glomerales</taxon>
        <taxon>Glomeraceae</taxon>
        <taxon>Rhizophagus</taxon>
    </lineage>
</organism>
<protein>
    <submittedName>
        <fullName evidence="1">Uncharacterized protein</fullName>
    </submittedName>
</protein>
<gene>
    <name evidence="1" type="ORF">GLOIN_2v1677218</name>
</gene>
<sequence>MEPIEEFSVVGIAIAKEERKKRIRETTIVKKKDILVSLLKRFNYLVFFSVYARS</sequence>
<keyword evidence="2" id="KW-1185">Reference proteome</keyword>
<proteinExistence type="predicted"/>
<name>A0A2P4PFR6_RHIID</name>
<comment type="caution">
    <text evidence="1">The sequence shown here is derived from an EMBL/GenBank/DDBJ whole genome shotgun (WGS) entry which is preliminary data.</text>
</comment>
<reference evidence="1 2" key="2">
    <citation type="journal article" date="2018" name="New Phytol.">
        <title>High intraspecific genome diversity in the model arbuscular mycorrhizal symbiont Rhizophagus irregularis.</title>
        <authorList>
            <person name="Chen E.C.H."/>
            <person name="Morin E."/>
            <person name="Beaudet D."/>
            <person name="Noel J."/>
            <person name="Yildirir G."/>
            <person name="Ndikumana S."/>
            <person name="Charron P."/>
            <person name="St-Onge C."/>
            <person name="Giorgi J."/>
            <person name="Kruger M."/>
            <person name="Marton T."/>
            <person name="Ropars J."/>
            <person name="Grigoriev I.V."/>
            <person name="Hainaut M."/>
            <person name="Henrissat B."/>
            <person name="Roux C."/>
            <person name="Martin F."/>
            <person name="Corradi N."/>
        </authorList>
    </citation>
    <scope>NUCLEOTIDE SEQUENCE [LARGE SCALE GENOMIC DNA]</scope>
    <source>
        <strain evidence="1 2">DAOM 197198</strain>
    </source>
</reference>
<evidence type="ECO:0000313" key="2">
    <source>
        <dbReference type="Proteomes" id="UP000018888"/>
    </source>
</evidence>
<accession>A0A2P4PFR6</accession>
<evidence type="ECO:0000313" key="1">
    <source>
        <dbReference type="EMBL" id="POG64238.1"/>
    </source>
</evidence>